<feature type="region of interest" description="Disordered" evidence="4">
    <location>
        <begin position="924"/>
        <end position="943"/>
    </location>
</feature>
<dbReference type="Pfam" id="PF00780">
    <property type="entry name" value="CNH"/>
    <property type="match status" value="1"/>
</dbReference>
<evidence type="ECO:0000259" key="5">
    <source>
        <dbReference type="PROSITE" id="PS50085"/>
    </source>
</evidence>
<dbReference type="SMART" id="SM00036">
    <property type="entry name" value="CNH"/>
    <property type="match status" value="1"/>
</dbReference>
<organism evidence="7 8">
    <name type="scientific">Octopus sinensis</name>
    <name type="common">East Asian common octopus</name>
    <dbReference type="NCBI Taxonomy" id="2607531"/>
    <lineage>
        <taxon>Eukaryota</taxon>
        <taxon>Metazoa</taxon>
        <taxon>Spiralia</taxon>
        <taxon>Lophotrochozoa</taxon>
        <taxon>Mollusca</taxon>
        <taxon>Cephalopoda</taxon>
        <taxon>Coleoidea</taxon>
        <taxon>Octopodiformes</taxon>
        <taxon>Octopoda</taxon>
        <taxon>Incirrata</taxon>
        <taxon>Octopodidae</taxon>
        <taxon>Octopus</taxon>
    </lineage>
</organism>
<evidence type="ECO:0000256" key="3">
    <source>
        <dbReference type="ARBA" id="ARBA00069072"/>
    </source>
</evidence>
<name>A0A7E6FLT7_9MOLL</name>
<protein>
    <recommendedName>
        <fullName evidence="3">GTPase-activating Rap/Ran-GAP domain-like protein 3</fullName>
    </recommendedName>
</protein>
<dbReference type="InterPro" id="IPR000331">
    <property type="entry name" value="Rap/Ran_GAP_dom"/>
</dbReference>
<dbReference type="GO" id="GO:0051056">
    <property type="term" value="P:regulation of small GTPase mediated signal transduction"/>
    <property type="evidence" value="ECO:0007669"/>
    <property type="project" value="InterPro"/>
</dbReference>
<feature type="compositionally biased region" description="Basic and acidic residues" evidence="4">
    <location>
        <begin position="1028"/>
        <end position="1039"/>
    </location>
</feature>
<evidence type="ECO:0000256" key="4">
    <source>
        <dbReference type="SAM" id="MobiDB-lite"/>
    </source>
</evidence>
<dbReference type="FunFam" id="3.40.50.11210:FF:000006">
    <property type="entry name" value="GTPase-activating Rap/Ran-GAP domain-like protein 3 isoform X1"/>
    <property type="match status" value="1"/>
</dbReference>
<gene>
    <name evidence="8" type="primary">LOC115228412</name>
</gene>
<proteinExistence type="inferred from homology"/>
<feature type="domain" description="Rap-GAP" evidence="5">
    <location>
        <begin position="319"/>
        <end position="536"/>
    </location>
</feature>
<dbReference type="PANTHER" id="PTHR15711">
    <property type="entry name" value="RAP GTPASE-ACTIVATING PROTEIN"/>
    <property type="match status" value="1"/>
</dbReference>
<dbReference type="Pfam" id="PF02145">
    <property type="entry name" value="Rap_GAP"/>
    <property type="match status" value="1"/>
</dbReference>
<keyword evidence="1" id="KW-0343">GTPase activation</keyword>
<accession>A0A7E6FLT7</accession>
<dbReference type="AlphaFoldDB" id="A0A7E6FLT7"/>
<reference evidence="8" key="1">
    <citation type="submission" date="2025-08" db="UniProtKB">
        <authorList>
            <consortium name="RefSeq"/>
        </authorList>
    </citation>
    <scope>IDENTIFICATION</scope>
</reference>
<dbReference type="GO" id="GO:0005096">
    <property type="term" value="F:GTPase activator activity"/>
    <property type="evidence" value="ECO:0007669"/>
    <property type="project" value="UniProtKB-KW"/>
</dbReference>
<dbReference type="Gene3D" id="3.40.50.11210">
    <property type="entry name" value="Rap/Ran-GAP"/>
    <property type="match status" value="1"/>
</dbReference>
<evidence type="ECO:0000313" key="7">
    <source>
        <dbReference type="Proteomes" id="UP000515154"/>
    </source>
</evidence>
<dbReference type="RefSeq" id="XP_036368691.1">
    <property type="nucleotide sequence ID" value="XM_036512798.1"/>
</dbReference>
<dbReference type="PANTHER" id="PTHR15711:SF62">
    <property type="entry name" value="GTPASE-ACTIVATING RAP_RAN-GAP DOMAIN-LIKE PROTEIN 3"/>
    <property type="match status" value="1"/>
</dbReference>
<evidence type="ECO:0000313" key="8">
    <source>
        <dbReference type="RefSeq" id="XP_036368691.1"/>
    </source>
</evidence>
<dbReference type="Proteomes" id="UP000515154">
    <property type="component" value="Linkage group LG2"/>
</dbReference>
<keyword evidence="7" id="KW-1185">Reference proteome</keyword>
<feature type="region of interest" description="Disordered" evidence="4">
    <location>
        <begin position="197"/>
        <end position="216"/>
    </location>
</feature>
<evidence type="ECO:0000256" key="2">
    <source>
        <dbReference type="ARBA" id="ARBA00060925"/>
    </source>
</evidence>
<dbReference type="PROSITE" id="PS50219">
    <property type="entry name" value="CNH"/>
    <property type="match status" value="1"/>
</dbReference>
<dbReference type="InterPro" id="IPR035974">
    <property type="entry name" value="Rap/Ran-GAP_sf"/>
</dbReference>
<dbReference type="PROSITE" id="PS50085">
    <property type="entry name" value="RAPGAP"/>
    <property type="match status" value="1"/>
</dbReference>
<feature type="domain" description="CNH" evidence="6">
    <location>
        <begin position="618"/>
        <end position="912"/>
    </location>
</feature>
<feature type="region of interest" description="Disordered" evidence="4">
    <location>
        <begin position="1017"/>
        <end position="1070"/>
    </location>
</feature>
<dbReference type="InterPro" id="IPR050989">
    <property type="entry name" value="Rap1_Ran_GAP"/>
</dbReference>
<evidence type="ECO:0000259" key="6">
    <source>
        <dbReference type="PROSITE" id="PS50219"/>
    </source>
</evidence>
<dbReference type="InterPro" id="IPR001180">
    <property type="entry name" value="CNH_dom"/>
</dbReference>
<sequence>MDKLREKLQLPKTQSCHEVGSLNDFVRDSMYLAWPVASIAADGRRSPRRLLPRQQEAIDEEAEEDRINRERQAECRRRAMQGRASIDSTSWHMLRSVSEERRQSSGSYLSPTTNAIQLGLKKEEVRIRSRAELLEMREQWRRQRQSETANLSSPASDLAARRGVFSRRHYGSVELLTSCDAEGSNQSVGRFRVETGERDTDENHLQIPSPLNSPIHLENPESQTRWYFRYFLGKLHQNYVGADAEKEPFVLSVVVTDANNLNVPQYRTILWRKTGAQRICLSFNPNKPQTVKGILNYYGMEKIERGPKEVFDTEIQKELLVLEEQEGSVNFKFGVLFAKDGQTSDDDMYCNEEGNSDFQKFIDLLGDRVKLKDWDRFKGGLDVKTDSTGTESRYVIYEGHEIMFHVSTLLPYSPDNRQQVERKRHIGNDIVNIVYFDCDFEKPPVFKPNMMKTHFTHIYAVVMYNKEQDAFKLSVFSEESVPLFGPVLPSPPIFTNHKEFRDFLLVKLINGEKAAVNNRLFAQKRERTLDMLIRNIYQEYMPELSKNNILYRRAFSDVIGDGHGSRRKERARQAEFVRIGQTLKLKTILKGDAPTSQINTDILKREPWEPQIYYSEFPHHITCADSWGDKLMVATEIGLMVLEEGVSPRLVLDKSISAKQINIIEQHGLLLIRADKGKDGKVYVFRLSDFEGVENEFVVKSKSDCKDNRLEGTKGCHLYAISRQCEYPLRLAVAVSRKIVLYSWKHLVTFTSWCPKIEFEPVDRFSFVQEIHTAEVPSILTLVDGKDDNYICVGYKNQFTVINEKTGDCHPLYHVEGNRVSLVAALDIYEDDEPELLLCYNHISHFQKLREETVQDMYFQWNSEPQTVVCAFPYVMAFTQESIEIRLIINGNLVHTMSMPDLMLVASKSDIYFISSAYSGISERKKEDTSLSPPPSPSGHFLGHRSPIHGGAFHFPVPHAKNQFSTNIYKIPLMYLTGQMASERTGNTAACNHNTLLAPVSSELQKSPSLKRSPLIHTKKNQTTALTVEKDNKDRHDSSGSDSGIMIMKLGETPPVSPFSKGSMEFDEVL</sequence>
<evidence type="ECO:0000256" key="1">
    <source>
        <dbReference type="ARBA" id="ARBA00022468"/>
    </source>
</evidence>
<comment type="similarity">
    <text evidence="2">Belongs to the GARNL3 family.</text>
</comment>
<dbReference type="SUPFAM" id="SSF111347">
    <property type="entry name" value="Rap/Ran-GAP"/>
    <property type="match status" value="1"/>
</dbReference>